<evidence type="ECO:0000256" key="1">
    <source>
        <dbReference type="SAM" id="MobiDB-lite"/>
    </source>
</evidence>
<dbReference type="PANTHER" id="PTHR31296">
    <property type="entry name" value="UPF0565 PROTEIN C2ORF69"/>
    <property type="match status" value="1"/>
</dbReference>
<dbReference type="Pfam" id="PF10561">
    <property type="entry name" value="C2orf69"/>
    <property type="match status" value="1"/>
</dbReference>
<dbReference type="PANTHER" id="PTHR31296:SF1">
    <property type="entry name" value="MITOCHONDRIAL PROTEIN C2ORF69"/>
    <property type="match status" value="1"/>
</dbReference>
<keyword evidence="3" id="KW-1185">Reference proteome</keyword>
<protein>
    <submittedName>
        <fullName evidence="2">Uncharacterized protein</fullName>
    </submittedName>
</protein>
<name>A0A8K0CUR2_IGNLU</name>
<proteinExistence type="predicted"/>
<reference evidence="2" key="1">
    <citation type="submission" date="2019-08" db="EMBL/GenBank/DDBJ databases">
        <title>The genome of the North American firefly Photinus pyralis.</title>
        <authorList>
            <consortium name="Photinus pyralis genome working group"/>
            <person name="Fallon T.R."/>
            <person name="Sander Lower S.E."/>
            <person name="Weng J.-K."/>
        </authorList>
    </citation>
    <scope>NUCLEOTIDE SEQUENCE</scope>
    <source>
        <strain evidence="2">TRF0915ILg1</strain>
        <tissue evidence="2">Whole body</tissue>
    </source>
</reference>
<dbReference type="InterPro" id="IPR018881">
    <property type="entry name" value="C2orf69_mit"/>
</dbReference>
<comment type="caution">
    <text evidence="2">The sequence shown here is derived from an EMBL/GenBank/DDBJ whole genome shotgun (WGS) entry which is preliminary data.</text>
</comment>
<evidence type="ECO:0000313" key="3">
    <source>
        <dbReference type="Proteomes" id="UP000801492"/>
    </source>
</evidence>
<dbReference type="AlphaFoldDB" id="A0A8K0CUR2"/>
<accession>A0A8K0CUR2</accession>
<dbReference type="OrthoDB" id="419333at2759"/>
<sequence length="328" mass="37326">MLGASTPACPLRLCGISGYDKRVNDVVYCPPTLPNEQHSTVVFFGGDVQDFPENMQSHRDNKNYIKWNLEDTARILHSHFPDCHIVVVRPARIEYKTFSCFENFVPGNNCGAPEHTPTHYALQHLEKLLQGVSEKLRSLTESEYAQITSLPSSDCNEQNTTETSALPTKNSNDSLASPVSPDGRVEKRVPKCTMCKGSVVLNQFLYEFHYLKTLTPDDNTMMQIVSRIKDMYWLDGGHSGGKNTWITSRSLLETLTRLGIKVHVHVTPYQINDDRRPWIRKEEKMFSDLLQRLGAPVNRVVHFENVFPNLLMHFDILTAFRHPAVSPK</sequence>
<evidence type="ECO:0000313" key="2">
    <source>
        <dbReference type="EMBL" id="KAF2892864.1"/>
    </source>
</evidence>
<dbReference type="GO" id="GO:0005739">
    <property type="term" value="C:mitochondrion"/>
    <property type="evidence" value="ECO:0007669"/>
    <property type="project" value="TreeGrafter"/>
</dbReference>
<gene>
    <name evidence="2" type="ORF">ILUMI_13315</name>
</gene>
<organism evidence="2 3">
    <name type="scientific">Ignelater luminosus</name>
    <name type="common">Cucubano</name>
    <name type="synonym">Pyrophorus luminosus</name>
    <dbReference type="NCBI Taxonomy" id="2038154"/>
    <lineage>
        <taxon>Eukaryota</taxon>
        <taxon>Metazoa</taxon>
        <taxon>Ecdysozoa</taxon>
        <taxon>Arthropoda</taxon>
        <taxon>Hexapoda</taxon>
        <taxon>Insecta</taxon>
        <taxon>Pterygota</taxon>
        <taxon>Neoptera</taxon>
        <taxon>Endopterygota</taxon>
        <taxon>Coleoptera</taxon>
        <taxon>Polyphaga</taxon>
        <taxon>Elateriformia</taxon>
        <taxon>Elateroidea</taxon>
        <taxon>Elateridae</taxon>
        <taxon>Agrypninae</taxon>
        <taxon>Pyrophorini</taxon>
        <taxon>Ignelater</taxon>
    </lineage>
</organism>
<feature type="region of interest" description="Disordered" evidence="1">
    <location>
        <begin position="148"/>
        <end position="184"/>
    </location>
</feature>
<feature type="compositionally biased region" description="Polar residues" evidence="1">
    <location>
        <begin position="148"/>
        <end position="177"/>
    </location>
</feature>
<dbReference type="Proteomes" id="UP000801492">
    <property type="component" value="Unassembled WGS sequence"/>
</dbReference>
<dbReference type="EMBL" id="VTPC01008407">
    <property type="protein sequence ID" value="KAF2892864.1"/>
    <property type="molecule type" value="Genomic_DNA"/>
</dbReference>